<dbReference type="PANTHER" id="PTHR23511:SF34">
    <property type="entry name" value="SYNAPTIC VESICLE GLYCOPROTEIN 2"/>
    <property type="match status" value="1"/>
</dbReference>
<keyword evidence="2" id="KW-0813">Transport</keyword>
<dbReference type="PROSITE" id="PS00217">
    <property type="entry name" value="SUGAR_TRANSPORT_2"/>
    <property type="match status" value="1"/>
</dbReference>
<evidence type="ECO:0000313" key="8">
    <source>
        <dbReference type="EMBL" id="WAH44121.1"/>
    </source>
</evidence>
<evidence type="ECO:0000256" key="4">
    <source>
        <dbReference type="ARBA" id="ARBA00022989"/>
    </source>
</evidence>
<gene>
    <name evidence="8" type="ORF">NZD89_12500</name>
</gene>
<evidence type="ECO:0000256" key="3">
    <source>
        <dbReference type="ARBA" id="ARBA00022692"/>
    </source>
</evidence>
<feature type="transmembrane region" description="Helical" evidence="6">
    <location>
        <begin position="418"/>
        <end position="438"/>
    </location>
</feature>
<feature type="transmembrane region" description="Helical" evidence="6">
    <location>
        <begin position="115"/>
        <end position="136"/>
    </location>
</feature>
<keyword evidence="3 6" id="KW-0812">Transmembrane</keyword>
<dbReference type="Proteomes" id="UP001164761">
    <property type="component" value="Chromosome"/>
</dbReference>
<dbReference type="Pfam" id="PF00083">
    <property type="entry name" value="Sugar_tr"/>
    <property type="match status" value="1"/>
</dbReference>
<evidence type="ECO:0000256" key="2">
    <source>
        <dbReference type="ARBA" id="ARBA00022448"/>
    </source>
</evidence>
<dbReference type="SUPFAM" id="SSF103473">
    <property type="entry name" value="MFS general substrate transporter"/>
    <property type="match status" value="1"/>
</dbReference>
<dbReference type="InterPro" id="IPR005829">
    <property type="entry name" value="Sugar_transporter_CS"/>
</dbReference>
<feature type="transmembrane region" description="Helical" evidence="6">
    <location>
        <begin position="91"/>
        <end position="109"/>
    </location>
</feature>
<feature type="domain" description="Major facilitator superfamily (MFS) profile" evidence="7">
    <location>
        <begin position="24"/>
        <end position="441"/>
    </location>
</feature>
<dbReference type="Gene3D" id="1.20.1250.20">
    <property type="entry name" value="MFS general substrate transporter like domains"/>
    <property type="match status" value="1"/>
</dbReference>
<protein>
    <submittedName>
        <fullName evidence="8">MFS transporter</fullName>
    </submittedName>
</protein>
<dbReference type="InterPro" id="IPR005828">
    <property type="entry name" value="MFS_sugar_transport-like"/>
</dbReference>
<evidence type="ECO:0000259" key="7">
    <source>
        <dbReference type="PROSITE" id="PS50850"/>
    </source>
</evidence>
<dbReference type="PROSITE" id="PS00216">
    <property type="entry name" value="SUGAR_TRANSPORT_1"/>
    <property type="match status" value="1"/>
</dbReference>
<evidence type="ECO:0000256" key="5">
    <source>
        <dbReference type="ARBA" id="ARBA00023136"/>
    </source>
</evidence>
<dbReference type="InterPro" id="IPR036259">
    <property type="entry name" value="MFS_trans_sf"/>
</dbReference>
<feature type="transmembrane region" description="Helical" evidence="6">
    <location>
        <begin position="62"/>
        <end position="79"/>
    </location>
</feature>
<dbReference type="PROSITE" id="PS50850">
    <property type="entry name" value="MFS"/>
    <property type="match status" value="1"/>
</dbReference>
<dbReference type="EMBL" id="CP104067">
    <property type="protein sequence ID" value="WAH44121.1"/>
    <property type="molecule type" value="Genomic_DNA"/>
</dbReference>
<dbReference type="InterPro" id="IPR020846">
    <property type="entry name" value="MFS_dom"/>
</dbReference>
<dbReference type="RefSeq" id="WP_268008018.1">
    <property type="nucleotide sequence ID" value="NZ_BSUT01000001.1"/>
</dbReference>
<proteinExistence type="predicted"/>
<accession>A0ABY6ZPP4</accession>
<comment type="subcellular location">
    <subcellularLocation>
        <location evidence="1">Cell membrane</location>
        <topology evidence="1">Multi-pass membrane protein</topology>
    </subcellularLocation>
</comment>
<keyword evidence="5 6" id="KW-0472">Membrane</keyword>
<feature type="transmembrane region" description="Helical" evidence="6">
    <location>
        <begin position="323"/>
        <end position="341"/>
    </location>
</feature>
<sequence>MATIAQNVLTQLDDSQVRRHHVRLFSLAAVGIFVDGYDLNVISAALINLVPSLHPSSLETSWLSTSALIGTALGAAFLGRLTDVIGRKKMFVIDLIFFVLFALASGFAPNMMWVIIFRFLLGIGIGADYPIAASYVSEIIPRRRRGAFLAATVGMLSVGSIVANLVSIFILSVDHGPSAWRFILASGAVPALIAIIMRSAMPESPRWLLVKNREQSARSSLQQIGLGDVATLPAQNLNRKYPYWKLFSPQFVRITILVTMSWLLFDILAYGVGIFQPILLEGLGFHSGIPALLGNLAINMIGFAGMLLAIATIERVGRKWQQIIGMLGMGLGLLLVGIMSAHGTKGLPVGALLAVFGLYSLSNNWGPSATTYTSPAELYPTALRAGGHGLAAMSGKVGAAIGTFFLPLVKQAVGVSNLMYLLAGVAVLGAIVSIVFGVETKGGQSLETIEDKIVGIRGESVNRQQTNLQL</sequence>
<feature type="transmembrane region" description="Helical" evidence="6">
    <location>
        <begin position="148"/>
        <end position="173"/>
    </location>
</feature>
<name>A0ABY6ZPP4_9BACL</name>
<reference evidence="8" key="1">
    <citation type="submission" date="2022-08" db="EMBL/GenBank/DDBJ databases">
        <title>Alicyclobacillus fastidiosus DSM 17978, complete genome.</title>
        <authorList>
            <person name="Wang Q."/>
            <person name="Cai R."/>
            <person name="Wang Z."/>
        </authorList>
    </citation>
    <scope>NUCLEOTIDE SEQUENCE</scope>
    <source>
        <strain evidence="8">DSM 17978</strain>
    </source>
</reference>
<evidence type="ECO:0000256" key="6">
    <source>
        <dbReference type="SAM" id="Phobius"/>
    </source>
</evidence>
<feature type="transmembrane region" description="Helical" evidence="6">
    <location>
        <begin position="387"/>
        <end position="406"/>
    </location>
</feature>
<feature type="transmembrane region" description="Helical" evidence="6">
    <location>
        <begin position="179"/>
        <end position="197"/>
    </location>
</feature>
<evidence type="ECO:0000313" key="9">
    <source>
        <dbReference type="Proteomes" id="UP001164761"/>
    </source>
</evidence>
<feature type="transmembrane region" description="Helical" evidence="6">
    <location>
        <begin position="24"/>
        <end position="50"/>
    </location>
</feature>
<feature type="transmembrane region" description="Helical" evidence="6">
    <location>
        <begin position="251"/>
        <end position="272"/>
    </location>
</feature>
<organism evidence="8 9">
    <name type="scientific">Alicyclobacillus fastidiosus</name>
    <dbReference type="NCBI Taxonomy" id="392011"/>
    <lineage>
        <taxon>Bacteria</taxon>
        <taxon>Bacillati</taxon>
        <taxon>Bacillota</taxon>
        <taxon>Bacilli</taxon>
        <taxon>Bacillales</taxon>
        <taxon>Alicyclobacillaceae</taxon>
        <taxon>Alicyclobacillus</taxon>
    </lineage>
</organism>
<evidence type="ECO:0000256" key="1">
    <source>
        <dbReference type="ARBA" id="ARBA00004651"/>
    </source>
</evidence>
<keyword evidence="9" id="KW-1185">Reference proteome</keyword>
<dbReference type="PANTHER" id="PTHR23511">
    <property type="entry name" value="SYNAPTIC VESICLE GLYCOPROTEIN 2"/>
    <property type="match status" value="1"/>
</dbReference>
<feature type="transmembrane region" description="Helical" evidence="6">
    <location>
        <begin position="292"/>
        <end position="311"/>
    </location>
</feature>
<keyword evidence="4 6" id="KW-1133">Transmembrane helix</keyword>